<organism evidence="1">
    <name type="scientific">Albugo laibachii Nc14</name>
    <dbReference type="NCBI Taxonomy" id="890382"/>
    <lineage>
        <taxon>Eukaryota</taxon>
        <taxon>Sar</taxon>
        <taxon>Stramenopiles</taxon>
        <taxon>Oomycota</taxon>
        <taxon>Peronosporomycetes</taxon>
        <taxon>Albuginales</taxon>
        <taxon>Albuginaceae</taxon>
        <taxon>Albugo</taxon>
    </lineage>
</organism>
<name>F0WNX9_9STRA</name>
<evidence type="ECO:0000313" key="1">
    <source>
        <dbReference type="EMBL" id="CCA23022.1"/>
    </source>
</evidence>
<gene>
    <name evidence="1" type="primary">AlNc14C176G8134</name>
    <name evidence="1" type="ORF">ALNC14_091650</name>
</gene>
<dbReference type="InterPro" id="IPR052727">
    <property type="entry name" value="Rab4/Rab5_effector"/>
</dbReference>
<protein>
    <submittedName>
        <fullName evidence="1">Uncharacterized protein AlNc14C176G8134</fullName>
    </submittedName>
</protein>
<proteinExistence type="predicted"/>
<reference evidence="1" key="1">
    <citation type="journal article" date="2011" name="PLoS Biol.">
        <title>Gene gain and loss during evolution of obligate parasitism in the white rust pathogen of Arabidopsis thaliana.</title>
        <authorList>
            <person name="Kemen E."/>
            <person name="Gardiner A."/>
            <person name="Schultz-Larsen T."/>
            <person name="Kemen A.C."/>
            <person name="Balmuth A.L."/>
            <person name="Robert-Seilaniantz A."/>
            <person name="Bailey K."/>
            <person name="Holub E."/>
            <person name="Studholme D.J."/>
            <person name="Maclean D."/>
            <person name="Jones J.D."/>
        </authorList>
    </citation>
    <scope>NUCLEOTIDE SEQUENCE</scope>
</reference>
<dbReference type="EMBL" id="FR824221">
    <property type="protein sequence ID" value="CCA23022.1"/>
    <property type="molecule type" value="Genomic_DNA"/>
</dbReference>
<accession>F0WNX9</accession>
<dbReference type="PANTHER" id="PTHR13510:SF44">
    <property type="entry name" value="RABENOSYN-5"/>
    <property type="match status" value="1"/>
</dbReference>
<reference evidence="1" key="2">
    <citation type="submission" date="2011-02" db="EMBL/GenBank/DDBJ databases">
        <authorList>
            <person name="MacLean D."/>
        </authorList>
    </citation>
    <scope>NUCLEOTIDE SEQUENCE</scope>
</reference>
<dbReference type="HOGENOM" id="CLU_015303_8_1_1"/>
<dbReference type="PANTHER" id="PTHR13510">
    <property type="entry name" value="FYVE-FINGER-CONTAINING RAB5 EFFECTOR PROTEIN RABENOSYN-5-RELATED"/>
    <property type="match status" value="1"/>
</dbReference>
<sequence>MHSPPNLPNLKVDALDLRVIDESMSTLLHRTLTSFRENKVLHSKWILLSSRHQVQVYRNSKESKLHNRPQESDSVTSAIFVDSIQTLNGCDLKTEISPSIRVHLTEPQIMANGFMEGSVDDFLYGIYSSDDVEWNQDNIHICNRMFRSFTIANLRKPDEVDPFRTLTLRWGMRENPLMSSVLIRRKDLCFVQATGAKKDADGERYGYFIMQSITHPNIPQTNAFASKLSICFIVRSRPSDTSTNSIDFHALVSFGSKGILSSAVGGRMLAKVIMGMADISNRAFLKKLSNAIGRNSLLQPSKEEMSSLLSPINCHCRRGNQVFRARWNNSRSCRRCDRVVCAKCSVNFHIPEKFLLGSRMKTEVKLMCFCLQCVVQIHHVSSWEIAQERVKLLQ</sequence>
<dbReference type="AlphaFoldDB" id="F0WNX9"/>